<dbReference type="RefSeq" id="WP_234944725.1">
    <property type="nucleotide sequence ID" value="NZ_AEMG01000004.1"/>
</dbReference>
<accession>A0A1M6T3Y4</accession>
<organism evidence="1 2">
    <name type="scientific">Haladaptatus paucihalophilus DX253</name>
    <dbReference type="NCBI Taxonomy" id="797209"/>
    <lineage>
        <taxon>Archaea</taxon>
        <taxon>Methanobacteriati</taxon>
        <taxon>Methanobacteriota</taxon>
        <taxon>Stenosarchaea group</taxon>
        <taxon>Halobacteria</taxon>
        <taxon>Halobacteriales</taxon>
        <taxon>Haladaptataceae</taxon>
        <taxon>Haladaptatus</taxon>
    </lineage>
</organism>
<evidence type="ECO:0000313" key="1">
    <source>
        <dbReference type="EMBL" id="SHK51722.1"/>
    </source>
</evidence>
<evidence type="ECO:0000313" key="2">
    <source>
        <dbReference type="Proteomes" id="UP000184203"/>
    </source>
</evidence>
<keyword evidence="2" id="KW-1185">Reference proteome</keyword>
<sequence>MSAEESRGGSDVHQSICPWCAENIDHPTDCVRIAPPDRRPPEHRPTVNRWYLHADCAAEWREFVGHLRTLAGRGAFRTLVEGPLSGDVNEMLEWELADTS</sequence>
<dbReference type="EMBL" id="FRAN01000002">
    <property type="protein sequence ID" value="SHK51722.1"/>
    <property type="molecule type" value="Genomic_DNA"/>
</dbReference>
<dbReference type="Proteomes" id="UP000184203">
    <property type="component" value="Unassembled WGS sequence"/>
</dbReference>
<dbReference type="AlphaFoldDB" id="A0A1M6T3Y4"/>
<protein>
    <submittedName>
        <fullName evidence="1">Uncharacterized protein</fullName>
    </submittedName>
</protein>
<proteinExistence type="predicted"/>
<reference evidence="2" key="1">
    <citation type="submission" date="2016-11" db="EMBL/GenBank/DDBJ databases">
        <authorList>
            <person name="Varghese N."/>
            <person name="Submissions S."/>
        </authorList>
    </citation>
    <scope>NUCLEOTIDE SEQUENCE [LARGE SCALE GENOMIC DNA]</scope>
    <source>
        <strain evidence="2">DX253</strain>
    </source>
</reference>
<name>A0A1M6T3Y4_HALPU</name>
<gene>
    <name evidence="1" type="ORF">SAMN05444342_1524</name>
</gene>